<feature type="compositionally biased region" description="Basic and acidic residues" evidence="1">
    <location>
        <begin position="1062"/>
        <end position="1086"/>
    </location>
</feature>
<dbReference type="InterPro" id="IPR047002">
    <property type="entry name" value="Tcp10_C_sf"/>
</dbReference>
<dbReference type="Pfam" id="PF25547">
    <property type="entry name" value="WXG100_2"/>
    <property type="match status" value="1"/>
</dbReference>
<feature type="compositionally biased region" description="Polar residues" evidence="1">
    <location>
        <begin position="714"/>
        <end position="732"/>
    </location>
</feature>
<feature type="region of interest" description="Disordered" evidence="1">
    <location>
        <begin position="973"/>
        <end position="1143"/>
    </location>
</feature>
<gene>
    <name evidence="3" type="ORF">KO481_38690</name>
</gene>
<proteinExistence type="predicted"/>
<feature type="region of interest" description="Disordered" evidence="1">
    <location>
        <begin position="902"/>
        <end position="922"/>
    </location>
</feature>
<feature type="region of interest" description="Disordered" evidence="1">
    <location>
        <begin position="1938"/>
        <end position="2137"/>
    </location>
</feature>
<feature type="compositionally biased region" description="Low complexity" evidence="1">
    <location>
        <begin position="657"/>
        <end position="682"/>
    </location>
</feature>
<feature type="compositionally biased region" description="Basic and acidic residues" evidence="1">
    <location>
        <begin position="1112"/>
        <end position="1126"/>
    </location>
</feature>
<feature type="compositionally biased region" description="Polar residues" evidence="1">
    <location>
        <begin position="493"/>
        <end position="519"/>
    </location>
</feature>
<feature type="compositionally biased region" description="Polar residues" evidence="1">
    <location>
        <begin position="391"/>
        <end position="411"/>
    </location>
</feature>
<feature type="compositionally biased region" description="Polar residues" evidence="1">
    <location>
        <begin position="633"/>
        <end position="656"/>
    </location>
</feature>
<dbReference type="EMBL" id="JAHKNI010000021">
    <property type="protein sequence ID" value="MBU3067439.1"/>
    <property type="molecule type" value="Genomic_DNA"/>
</dbReference>
<feature type="compositionally biased region" description="Polar residues" evidence="1">
    <location>
        <begin position="1830"/>
        <end position="1845"/>
    </location>
</feature>
<dbReference type="Proteomes" id="UP000733379">
    <property type="component" value="Unassembled WGS sequence"/>
</dbReference>
<feature type="compositionally biased region" description="Polar residues" evidence="1">
    <location>
        <begin position="1473"/>
        <end position="1485"/>
    </location>
</feature>
<feature type="compositionally biased region" description="Low complexity" evidence="1">
    <location>
        <begin position="520"/>
        <end position="538"/>
    </location>
</feature>
<organism evidence="3 4">
    <name type="scientific">Nocardia albiluteola</name>
    <dbReference type="NCBI Taxonomy" id="2842303"/>
    <lineage>
        <taxon>Bacteria</taxon>
        <taxon>Bacillati</taxon>
        <taxon>Actinomycetota</taxon>
        <taxon>Actinomycetes</taxon>
        <taxon>Mycobacteriales</taxon>
        <taxon>Nocardiaceae</taxon>
        <taxon>Nocardia</taxon>
    </lineage>
</organism>
<keyword evidence="4" id="KW-1185">Reference proteome</keyword>
<feature type="compositionally biased region" description="Polar residues" evidence="1">
    <location>
        <begin position="369"/>
        <end position="381"/>
    </location>
</feature>
<feature type="domain" description="Outer membrane channel protein CpnT-like N-terminal" evidence="2">
    <location>
        <begin position="7"/>
        <end position="152"/>
    </location>
</feature>
<evidence type="ECO:0000313" key="4">
    <source>
        <dbReference type="Proteomes" id="UP000733379"/>
    </source>
</evidence>
<feature type="compositionally biased region" description="Gly residues" evidence="1">
    <location>
        <begin position="1960"/>
        <end position="1973"/>
    </location>
</feature>
<feature type="compositionally biased region" description="Low complexity" evidence="1">
    <location>
        <begin position="594"/>
        <end position="632"/>
    </location>
</feature>
<reference evidence="3 4" key="1">
    <citation type="submission" date="2021-06" db="EMBL/GenBank/DDBJ databases">
        <title>Actinomycetes sequencing.</title>
        <authorList>
            <person name="Shan Q."/>
        </authorList>
    </citation>
    <scope>NUCLEOTIDE SEQUENCE [LARGE SCALE GENOMIC DNA]</scope>
    <source>
        <strain evidence="3 4">NEAU-G5</strain>
    </source>
</reference>
<feature type="compositionally biased region" description="Acidic residues" evidence="1">
    <location>
        <begin position="2087"/>
        <end position="2099"/>
    </location>
</feature>
<evidence type="ECO:0000259" key="2">
    <source>
        <dbReference type="Pfam" id="PF25547"/>
    </source>
</evidence>
<feature type="region of interest" description="Disordered" evidence="1">
    <location>
        <begin position="1830"/>
        <end position="1854"/>
    </location>
</feature>
<feature type="compositionally biased region" description="Gly residues" evidence="1">
    <location>
        <begin position="2000"/>
        <end position="2013"/>
    </location>
</feature>
<evidence type="ECO:0000313" key="3">
    <source>
        <dbReference type="EMBL" id="MBU3067439.1"/>
    </source>
</evidence>
<feature type="compositionally biased region" description="Gly residues" evidence="1">
    <location>
        <begin position="787"/>
        <end position="802"/>
    </location>
</feature>
<feature type="compositionally biased region" description="Basic residues" evidence="1">
    <location>
        <begin position="2062"/>
        <end position="2078"/>
    </location>
</feature>
<feature type="compositionally biased region" description="Polar residues" evidence="1">
    <location>
        <begin position="430"/>
        <end position="479"/>
    </location>
</feature>
<feature type="compositionally biased region" description="Basic and acidic residues" evidence="1">
    <location>
        <begin position="1528"/>
        <end position="1552"/>
    </location>
</feature>
<dbReference type="RefSeq" id="WP_215923515.1">
    <property type="nucleotide sequence ID" value="NZ_JAHKNI010000021.1"/>
</dbReference>
<feature type="region of interest" description="Disordered" evidence="1">
    <location>
        <begin position="317"/>
        <end position="820"/>
    </location>
</feature>
<dbReference type="InterPro" id="IPR057746">
    <property type="entry name" value="CpnT-like_N"/>
</dbReference>
<feature type="region of interest" description="Disordered" evidence="1">
    <location>
        <begin position="1201"/>
        <end position="1220"/>
    </location>
</feature>
<feature type="compositionally biased region" description="Basic and acidic residues" evidence="1">
    <location>
        <begin position="1285"/>
        <end position="1307"/>
    </location>
</feature>
<accession>A0ABS6BE35</accession>
<dbReference type="Gene3D" id="2.60.450.20">
    <property type="match status" value="4"/>
</dbReference>
<comment type="caution">
    <text evidence="3">The sequence shown here is derived from an EMBL/GenBank/DDBJ whole genome shotgun (WGS) entry which is preliminary data.</text>
</comment>
<evidence type="ECO:0000256" key="1">
    <source>
        <dbReference type="SAM" id="MobiDB-lite"/>
    </source>
</evidence>
<feature type="region of interest" description="Disordered" evidence="1">
    <location>
        <begin position="1366"/>
        <end position="1582"/>
    </location>
</feature>
<feature type="compositionally biased region" description="Polar residues" evidence="1">
    <location>
        <begin position="907"/>
        <end position="922"/>
    </location>
</feature>
<feature type="compositionally biased region" description="Low complexity" evidence="1">
    <location>
        <begin position="1308"/>
        <end position="1319"/>
    </location>
</feature>
<feature type="region of interest" description="Disordered" evidence="1">
    <location>
        <begin position="1275"/>
        <end position="1349"/>
    </location>
</feature>
<name>A0ABS6BE35_9NOCA</name>
<sequence length="2137" mass="216491">MGLYLPPELRWLGYVAGGEWPDGDEDAIWDVSGYWKDAAKALREIDSDIQTAKSQAVSAYPEGSGSDGVSKMFDQLLSGDQSLDQLADYMDSLGDAAFNMGTQVQAAKLMVIISLIALAIEIAWAWLFPPTAPAQEAASIGITQVVVRFLARMIGERILSQVAKFLGEKFISLASKFVLEILKSALISGGVDAAVQLGQMADGKRKNFDVKEFGTALAGGALGGAGGKMFGDWFGKQAGKIFQDMSNPWIRTGKGILVGAAGGEFGNVATNVAGGLITGDWSGFSNGAGWAGGAIHGGLGGGVRSYKDGPQFGGVKNFEVPNFTPEGGSWGSNKPYGLGEDIPNTTPAGYHGGSEEFGNNSPGAFKTPPVSNEQHTPNQEPVTVPGDNNGAPKSTNNPGEQGNSNSKSTTPAGGESPPAPKTTSTPTPTGNSDKSTPIGTSEDGNNSQKAPENSGVNNEKSTPTGNSGGNEQNYSSYDNSGGSKGGLSDGSGNQHAGLNSDGNNQHAAASSDGNNQPTTGITSGSGRSSSDSGFSASGNGDGTVQRPQLSINTDVPPVRDEPVSPLGPGEDGPLTGNESPVSPIDQANPWNKQSSPLPGGSPDSSPLSDPSTNRPVTPSSSSPLESNSSTPVGNSPTRASASSTGAGGNNEQSSPMSASSKGTPSTPSGPAAGSSSSVRSVPSGPPPSNRAPVSGLGDGSSTPSSSRPGALGDGSSTPSSSRPGALDNNQGGTVKPSATPGDGSGTPQSTPQTTGGGRSGSGASNDNPLPPYGSRPHDDATPHAGLDTGGLGGHHDGPGGISHDGTPGEPSWERNPDGSITVHLPDGTEVHVQDGFVFVGSHAGVDGGGPAAPHSYGRDGSVKFPRPDGSITVKPDGETVVSKSGAPTTKYLPDGTKVEFAPGAPTKVTTPDGTEHTVPTDQQGWQKHDEFGFTVTSHDGTEHTVDSEGNIVIHRPGDDHAIKVSPDGSVKFTDPHGDELGTPAGKAGKGAGQFGQQTFGRPHRVTHTVLPDGGGVRTTGPDGSTTTVKPDGSTEFKSPSGHTTTHDPEGGKVDFGPGEPTKVTHPDGSSHEVPSDKGSWDKDSGGDIRTSSPDGTTHLIKSDGGPIAVGRSGDDPHRFIVHRPSESEGSGHSPGTIGSIKGKFSDTFGSGNFSEHAVEFFGPDGKSVKVQVSSNGSVKATGSDGSTITVKKNGSAEFVSGDGEKTGFGSGGKESGSKENWVGNDATWSKQGDGVHMTAPDGTKITVDGEGDIHLSHPGDADHMVTVTKDHEITFGRPDGTGHTVHPDGSVRTKSPDGTETTVKHDGTTTFEENNGNTTLAKPNGTVVQHSPDGPTVVSGHDGTEQTMEPHGAVTVKEPDGTVHTINDAANPLGGRTTKYPDGSTTTVEKGPETPGLKDQLFGDHKPPSVGLNRPDGTELSVNDKGTVKVTDPNGTTYEKDSKGNVTVTRPGEEGGTGGEDKLPIETKGGTVKLSNGSTLENTSDGFKVFHDDSVSEVGKGGVKFTDQEGNTRTTRPDGMISSTKPDGSSRDTRSDGAVRDTHPDGTEEGSRPDGTTWTVDENGKVHVNEPDGTQRPPVDRLSEHLTGGQIVPVKSNWSRYEAPAQTPDPFEYQAPEAPIAEEWLAQDPQFQNGPPNINMPPPPNWPGGNWPGGNWPGGNWPPPWSHNWDHFPGVHTAGGGGSHHMPDLSALHNMANQAAAGLHGGPPGMSMPNLSPAQLSGLSNMANMPGLSNLRGLNGLSPQALSGLSNVPGLSGLSPSQLGGLSQFSPQQLSALSPAQQQTLAGLSPGRQQALAGLSPQQLAGMSPAQLAGLTGLTPAQQSALSPSQLGALSGLSPQQQSALSGMPASELAGLSPSQLSELRNMTPQQLAQLSHLSPQQLANALNAAQAQQGPPGLGNLAGLQQGLNGLTGTNGLSGLNDLSSLANSANPALTNALSGQNSMPSLGAQDLVNSLGHDGSGTAGGHGGGGSADSAGGQQDPAAEYGPDAAKGMAAVTRGGGGTSAAGGPGAGHASPDALQHNPAAQDQTPAAPSQGGGGSPGSAGGAQKPEGEGEGGGKPARKGAKKKTPPKKRAIPKSVLMMSPDEEIAPEEPEADVDVKFTMGGSAGAQARSGNKVTPEVVTKAPTTGDPPAD</sequence>
<protein>
    <recommendedName>
        <fullName evidence="2">Outer membrane channel protein CpnT-like N-terminal domain-containing protein</fullName>
    </recommendedName>
</protein>
<feature type="compositionally biased region" description="Gly residues" evidence="1">
    <location>
        <begin position="2037"/>
        <end position="2047"/>
    </location>
</feature>